<dbReference type="EMBL" id="JARRAF010000039">
    <property type="protein sequence ID" value="MDK2126497.1"/>
    <property type="molecule type" value="Genomic_DNA"/>
</dbReference>
<evidence type="ECO:0000256" key="1">
    <source>
        <dbReference type="SAM" id="Phobius"/>
    </source>
</evidence>
<gene>
    <name evidence="2" type="ORF">PZA18_20865</name>
</gene>
<accession>A0ABT7E2G1</accession>
<proteinExistence type="predicted"/>
<comment type="caution">
    <text evidence="2">The sequence shown here is derived from an EMBL/GenBank/DDBJ whole genome shotgun (WGS) entry which is preliminary data.</text>
</comment>
<name>A0ABT7E2G1_9NEIS</name>
<evidence type="ECO:0000313" key="3">
    <source>
        <dbReference type="Proteomes" id="UP001172778"/>
    </source>
</evidence>
<keyword evidence="1" id="KW-1133">Transmembrane helix</keyword>
<dbReference type="Proteomes" id="UP001172778">
    <property type="component" value="Unassembled WGS sequence"/>
</dbReference>
<organism evidence="2 3">
    <name type="scientific">Parachitinimonas caeni</name>
    <dbReference type="NCBI Taxonomy" id="3031301"/>
    <lineage>
        <taxon>Bacteria</taxon>
        <taxon>Pseudomonadati</taxon>
        <taxon>Pseudomonadota</taxon>
        <taxon>Betaproteobacteria</taxon>
        <taxon>Neisseriales</taxon>
        <taxon>Chitinibacteraceae</taxon>
        <taxon>Parachitinimonas</taxon>
    </lineage>
</organism>
<keyword evidence="1" id="KW-0812">Transmembrane</keyword>
<reference evidence="2" key="1">
    <citation type="submission" date="2023-03" db="EMBL/GenBank/DDBJ databases">
        <title>Chitinimonas shenzhenensis gen. nov., sp. nov., a novel member of family Burkholderiaceae isolated from activated sludge collected in Shen Zhen, China.</title>
        <authorList>
            <person name="Wang X."/>
        </authorList>
    </citation>
    <scope>NUCLEOTIDE SEQUENCE</scope>
    <source>
        <strain evidence="2">DQS-5</strain>
    </source>
</reference>
<feature type="transmembrane region" description="Helical" evidence="1">
    <location>
        <begin position="206"/>
        <end position="229"/>
    </location>
</feature>
<sequence>MKTADSAVSVRAEQGGNRLDTGLVPAEVIDLLVKYSDGWGQKPVLAVWLFRALLRLCQAHPYQEEGFTSLELAEMVAKVQGKVWILDLSNQSDVSRKVRDNWDQLVEKRWGEKQEGIHLALRHAGFPGKVVLQKFESKGGAGNPTRYTMRYLPAEPSDAASPVESDPVRSCAAVQIHYFPEDVTQGNTMLRMLCLGYQVVGWRRGVFLGLITLIVLTVMTLLLTFLMGLAWRSLEVRGGELLVLLLGAACVVEVAWPILNLPTARVVMTPFWLSWDAGLVLEWRRPPDGPQAHIVAVRYIGQCPICGGRVTIRSGGLRFWGRLVGSCEASPREHVYRFDHVTRVGGPLV</sequence>
<protein>
    <submittedName>
        <fullName evidence="2">Uncharacterized protein</fullName>
    </submittedName>
</protein>
<evidence type="ECO:0000313" key="2">
    <source>
        <dbReference type="EMBL" id="MDK2126497.1"/>
    </source>
</evidence>
<dbReference type="RefSeq" id="WP_284102816.1">
    <property type="nucleotide sequence ID" value="NZ_JARRAF010000039.1"/>
</dbReference>
<keyword evidence="3" id="KW-1185">Reference proteome</keyword>
<feature type="transmembrane region" description="Helical" evidence="1">
    <location>
        <begin position="241"/>
        <end position="259"/>
    </location>
</feature>
<keyword evidence="1" id="KW-0472">Membrane</keyword>